<organism evidence="2 3">
    <name type="scientific">Formosa sediminum</name>
    <dbReference type="NCBI Taxonomy" id="2594004"/>
    <lineage>
        <taxon>Bacteria</taxon>
        <taxon>Pseudomonadati</taxon>
        <taxon>Bacteroidota</taxon>
        <taxon>Flavobacteriia</taxon>
        <taxon>Flavobacteriales</taxon>
        <taxon>Flavobacteriaceae</taxon>
        <taxon>Formosa</taxon>
    </lineage>
</organism>
<dbReference type="Pfam" id="PF14298">
    <property type="entry name" value="DUF4374"/>
    <property type="match status" value="2"/>
</dbReference>
<protein>
    <submittedName>
        <fullName evidence="2">DUF4374 domain-containing protein</fullName>
    </submittedName>
</protein>
<dbReference type="EMBL" id="CP041637">
    <property type="protein sequence ID" value="QDO94457.1"/>
    <property type="molecule type" value="Genomic_DNA"/>
</dbReference>
<dbReference type="KEGG" id="fop:FNB79_10945"/>
<name>A0A516GSF5_9FLAO</name>
<keyword evidence="1" id="KW-0732">Signal</keyword>
<proteinExistence type="predicted"/>
<accession>A0A516GSF5</accession>
<evidence type="ECO:0000313" key="2">
    <source>
        <dbReference type="EMBL" id="QDO94457.1"/>
    </source>
</evidence>
<evidence type="ECO:0000256" key="1">
    <source>
        <dbReference type="SAM" id="SignalP"/>
    </source>
</evidence>
<feature type="chain" id="PRO_5021987832" evidence="1">
    <location>
        <begin position="24"/>
        <end position="425"/>
    </location>
</feature>
<dbReference type="AlphaFoldDB" id="A0A516GSF5"/>
<dbReference type="InterPro" id="IPR025401">
    <property type="entry name" value="DUF4374"/>
</dbReference>
<sequence length="425" mass="45805">MKSKNQILSFIALSALLSFSACSSDDSSGDTGGDDGDGVVGTSKYIVTASSGENDYLVASDDIDAGTVIDATGTSAVQSPGTRIWESFGEEVLYGFLYNGADASTSASYIMDESGNIVKRNELALDVSIHTRGVVNDDIILVYSDRLRDTTIVQHAYFYTVDSQTDASQEYSLVTDDLLEEGEIAYFTDVAEYEDKIILGARSINSSSFSSDYYNSTYVVVLNDDFTVDQVIKDTGRTGSVSSQKYSQGDTGLEVVDNGDLYVFSAAQTDYDSAASSTIPSGVLKINAGTYAFDDDYFFNVTEASGGYNLFRSYYMGGTTFILAMYPGTNDDATFGIDADRFAVVDVATQSFTWVTGFPESALTSWEYKLPYIDTANGLLIVPATPTENENYLYAIDPDTATATQLSEVIGESAKAVSKLTYQGE</sequence>
<feature type="signal peptide" evidence="1">
    <location>
        <begin position="1"/>
        <end position="23"/>
    </location>
</feature>
<reference evidence="2 3" key="1">
    <citation type="submission" date="2019-07" db="EMBL/GenBank/DDBJ databases">
        <title>Genome sequencing for Formosa sp. PS13.</title>
        <authorList>
            <person name="Park S.-J."/>
        </authorList>
    </citation>
    <scope>NUCLEOTIDE SEQUENCE [LARGE SCALE GENOMIC DNA]</scope>
    <source>
        <strain evidence="2 3">PS13</strain>
    </source>
</reference>
<gene>
    <name evidence="2" type="ORF">FNB79_10945</name>
</gene>
<keyword evidence="3" id="KW-1185">Reference proteome</keyword>
<dbReference type="Proteomes" id="UP000319209">
    <property type="component" value="Chromosome"/>
</dbReference>
<dbReference type="OrthoDB" id="738440at2"/>
<dbReference type="PROSITE" id="PS51257">
    <property type="entry name" value="PROKAR_LIPOPROTEIN"/>
    <property type="match status" value="1"/>
</dbReference>
<evidence type="ECO:0000313" key="3">
    <source>
        <dbReference type="Proteomes" id="UP000319209"/>
    </source>
</evidence>
<dbReference type="RefSeq" id="WP_143381342.1">
    <property type="nucleotide sequence ID" value="NZ_CP041637.1"/>
</dbReference>